<dbReference type="OrthoDB" id="2046373at2"/>
<keyword evidence="3" id="KW-1185">Reference proteome</keyword>
<evidence type="ECO:0000313" key="3">
    <source>
        <dbReference type="Proteomes" id="UP000184342"/>
    </source>
</evidence>
<protein>
    <recommendedName>
        <fullName evidence="4">Cell division protein FtsX</fullName>
    </recommendedName>
</protein>
<reference evidence="2 3" key="1">
    <citation type="submission" date="2016-11" db="EMBL/GenBank/DDBJ databases">
        <authorList>
            <person name="Jaros S."/>
            <person name="Januszkiewicz K."/>
            <person name="Wedrychowicz H."/>
        </authorList>
    </citation>
    <scope>NUCLEOTIDE SEQUENCE [LARGE SCALE GENOMIC DNA]</scope>
    <source>
        <strain evidence="2 3">DSM 15970</strain>
    </source>
</reference>
<gene>
    <name evidence="2" type="ORF">SAMN02745691_01411</name>
</gene>
<dbReference type="RefSeq" id="WP_073993654.1">
    <property type="nucleotide sequence ID" value="NZ_FQYT01000013.1"/>
</dbReference>
<keyword evidence="1" id="KW-0472">Membrane</keyword>
<sequence>MRSLIKNSSTRYIISLIMSFILTLVLTLMTCLIGIYAGFLHDNAVLKRLDSTYFKSLQTVLYDNLESASIPAGIPLETLTDIYPLTMVALDTKAYAEAILAGREYEADSTAVSETLKSNVLSYMQSQSISLTQEQLANLDEFAKQTGADYTDEIKVPFLTYLVQARNIYAPVMMIGIPVSILISILISLFLIRLYHFKHKAVRFLTYSTLSAGLLCIIVPGLVLLTGFYKRINLEPEYFYHFVSGYLSSGIKVFVILGFLWLLVSAFLIGVTASMKKSVK</sequence>
<dbReference type="STRING" id="1122934.SAMN02745691_01411"/>
<feature type="transmembrane region" description="Helical" evidence="1">
    <location>
        <begin position="204"/>
        <end position="229"/>
    </location>
</feature>
<organism evidence="2 3">
    <name type="scientific">Parasporobacterium paucivorans DSM 15970</name>
    <dbReference type="NCBI Taxonomy" id="1122934"/>
    <lineage>
        <taxon>Bacteria</taxon>
        <taxon>Bacillati</taxon>
        <taxon>Bacillota</taxon>
        <taxon>Clostridia</taxon>
        <taxon>Lachnospirales</taxon>
        <taxon>Lachnospiraceae</taxon>
        <taxon>Parasporobacterium</taxon>
    </lineage>
</organism>
<name>A0A1M6GWE0_9FIRM</name>
<feature type="transmembrane region" description="Helical" evidence="1">
    <location>
        <begin position="168"/>
        <end position="192"/>
    </location>
</feature>
<proteinExistence type="predicted"/>
<evidence type="ECO:0000256" key="1">
    <source>
        <dbReference type="SAM" id="Phobius"/>
    </source>
</evidence>
<evidence type="ECO:0000313" key="2">
    <source>
        <dbReference type="EMBL" id="SHJ14240.1"/>
    </source>
</evidence>
<dbReference type="EMBL" id="FQYT01000013">
    <property type="protein sequence ID" value="SHJ14240.1"/>
    <property type="molecule type" value="Genomic_DNA"/>
</dbReference>
<keyword evidence="1" id="KW-1133">Transmembrane helix</keyword>
<dbReference type="AlphaFoldDB" id="A0A1M6GWE0"/>
<feature type="transmembrane region" description="Helical" evidence="1">
    <location>
        <begin position="12"/>
        <end position="39"/>
    </location>
</feature>
<dbReference type="Proteomes" id="UP000184342">
    <property type="component" value="Unassembled WGS sequence"/>
</dbReference>
<evidence type="ECO:0008006" key="4">
    <source>
        <dbReference type="Google" id="ProtNLM"/>
    </source>
</evidence>
<accession>A0A1M6GWE0</accession>
<keyword evidence="1" id="KW-0812">Transmembrane</keyword>
<feature type="transmembrane region" description="Helical" evidence="1">
    <location>
        <begin position="249"/>
        <end position="271"/>
    </location>
</feature>